<evidence type="ECO:0000256" key="4">
    <source>
        <dbReference type="ARBA" id="ARBA00022989"/>
    </source>
</evidence>
<organism evidence="8 9">
    <name type="scientific">Triparma laevis f. inornata</name>
    <dbReference type="NCBI Taxonomy" id="1714386"/>
    <lineage>
        <taxon>Eukaryota</taxon>
        <taxon>Sar</taxon>
        <taxon>Stramenopiles</taxon>
        <taxon>Ochrophyta</taxon>
        <taxon>Bolidophyceae</taxon>
        <taxon>Parmales</taxon>
        <taxon>Triparmaceae</taxon>
        <taxon>Triparma</taxon>
    </lineage>
</organism>
<dbReference type="GO" id="GO:0008289">
    <property type="term" value="F:lipid binding"/>
    <property type="evidence" value="ECO:0007669"/>
    <property type="project" value="InterPro"/>
</dbReference>
<dbReference type="Gene3D" id="3.30.530.20">
    <property type="match status" value="2"/>
</dbReference>
<feature type="transmembrane region" description="Helical" evidence="6">
    <location>
        <begin position="1478"/>
        <end position="1503"/>
    </location>
</feature>
<dbReference type="PANTHER" id="PTHR19308">
    <property type="entry name" value="PHOSPHATIDYLCHOLINE TRANSFER PROTEIN"/>
    <property type="match status" value="1"/>
</dbReference>
<evidence type="ECO:0000313" key="8">
    <source>
        <dbReference type="EMBL" id="GMH69611.1"/>
    </source>
</evidence>
<evidence type="ECO:0000256" key="6">
    <source>
        <dbReference type="SAM" id="Phobius"/>
    </source>
</evidence>
<evidence type="ECO:0000256" key="1">
    <source>
        <dbReference type="ARBA" id="ARBA00004141"/>
    </source>
</evidence>
<keyword evidence="5 6" id="KW-0472">Membrane</keyword>
<feature type="domain" description="START" evidence="7">
    <location>
        <begin position="768"/>
        <end position="942"/>
    </location>
</feature>
<feature type="transmembrane region" description="Helical" evidence="6">
    <location>
        <begin position="1566"/>
        <end position="1585"/>
    </location>
</feature>
<sequence>MDTSNTLKLQQVGSSTEDIGASPLAVQLNAALLQQQRHNVDSASMFEEVVSQINTDEALQTKRKFLGASYTSTTKPLDPKDGTVVKGENDCLSKTTNNCSFSIKIHDEPQTFLEALTSNHVNTTMTEKLYQEVIENESSSGAEIIVYWSMMATSSKSCDMILQFLVEKQDDDEIIIRVVSIEEEDLETIITSDPFPNATKKLRLLITNGTILLRPLPFKQTSFTFTAPVDLGEVLKNGTVNRSPSAGFGKTTSAHFGITTFTTGLTGQKGAVKKLGFSDHGLKADKLFYKLANLFYDRFKKEGDIDKRYTQDFINDIPNAPPLTEGERNQIAESMKIVDEFPKAKRISGTANDSVEKFLFRDGEAGEGWGVSVAKIDVPVEELFAHVWLLDTYDKKLENKEAAIREVWKNLDGTRSLQYSKSVSIPGGFKDRLFELWITWEERVETDGRRIFIITISDIVNYHGTRHTTVGGDKMLKGLSKGLNIFKELTNNTCEWMRAQQVDLKISVITSNMADFFAKQELGWANELQEHFRRNGKEVDRERGVALAEIMRGRRGKPLMDDQVPVFENCKALLGGGAEEVWKALESTCPGVEMSMKYFPPRKWERQIATGKAVGVVDGPAEEVAAFGEFVFRQFWKSEEGKVLVAVESINDKVDYGTKLKKTRGFTRGLWQLEDLPVRSEAKQCRVTYVTQLDAGGSIPTWVVDKKIPQALSGVQDAIDEFKEDERIDAADRRDLATFTREHWQDEVYSVEEAALLERTRQKFESMNKERWKQLKSPDVFVTMESVQESGMQVGAAIGKAVAVVDTTLEDCAAWEMARVTRERMRGHWENDNGLGKHVVKLSNHSELFYVAADLRVTSIAPREWLTKVVWKMDAKTMIVVLEDAEDNPNKIGAGKGYVRASSHTLWKYERLPEVNGAPRTRVVYFQQIDLKGLIPKFIMNSKVVSHLSYLSKMRKKFDKSVEIDACRRAEIVKKIKLEEEAGGAEALAQVKALFEERKGWKRPSRIFGKADSMVFAMSNRGHGWGRTSLRVRASMEEVAAFFWDFDSRSNMENSGDVERSCEEIEEEGGFKMAVIRRHALESAHGVHHRDRTFSSEFTLHRIDANTVILLMSPFNEEAIYERKPIAAGAKNLLEAKETVAIRLRRLAGGWTKLDYACDLELGFATSHGTTLAFVERRLEEMAEMSIYFQRLVPLEEYGVKDGQCLAHDLLWKAPKAKQRVEKVKEILTKSRALLRAEPGVNQWRVQNRAVRELMEEQVWFEPMFVVVGKGIVKTAAWGLMARVILGAVLSVGDLVTDLIILKQFLDGGDSMATYRNALLASLSVSIFSQLWFAVGIQNRKKGMRRIVKETAIILTCMKAPSNAYKVASGAEQEQDTAVNPLMEMSFTKCIEIFAESIPSVLVQLSAIIRTLNTVGATVSIAACVSLASSLLIIGFVSATLSYDYDTDPKKRAFNPEFYGYIPDESTKRAMLLSTMMGMAAVQVLIKGLFIILLAAIGVKYVFLYLAGDMLFYLGLKVLRDDFRYWIPIGGIVGLVFSCIIRFIIKVVSDFTGCIQFRHPNEVGGLYFTLNLFLPLLGLSSLLFLNLLSTSFTPLTLTFLTTTTLILGSTLTFLVLLFFTLINPTYIQTFISLETGGQMTRRTFLTGSDVMKAELFGCDISQWKRIENKVKEWVGGG</sequence>
<evidence type="ECO:0000256" key="2">
    <source>
        <dbReference type="ARBA" id="ARBA00008789"/>
    </source>
</evidence>
<dbReference type="SUPFAM" id="SSF55961">
    <property type="entry name" value="Bet v1-like"/>
    <property type="match status" value="2"/>
</dbReference>
<comment type="similarity">
    <text evidence="2">Belongs to the XK family.</text>
</comment>
<dbReference type="Pfam" id="PF01852">
    <property type="entry name" value="START"/>
    <property type="match status" value="1"/>
</dbReference>
<keyword evidence="4 6" id="KW-1133">Transmembrane helix</keyword>
<feature type="transmembrane region" description="Helical" evidence="6">
    <location>
        <begin position="1418"/>
        <end position="1443"/>
    </location>
</feature>
<dbReference type="InterPro" id="IPR023393">
    <property type="entry name" value="START-like_dom_sf"/>
</dbReference>
<reference evidence="9" key="1">
    <citation type="journal article" date="2023" name="Commun. Biol.">
        <title>Genome analysis of Parmales, the sister group of diatoms, reveals the evolutionary specialization of diatoms from phago-mixotrophs to photoautotrophs.</title>
        <authorList>
            <person name="Ban H."/>
            <person name="Sato S."/>
            <person name="Yoshikawa S."/>
            <person name="Yamada K."/>
            <person name="Nakamura Y."/>
            <person name="Ichinomiya M."/>
            <person name="Sato N."/>
            <person name="Blanc-Mathieu R."/>
            <person name="Endo H."/>
            <person name="Kuwata A."/>
            <person name="Ogata H."/>
        </authorList>
    </citation>
    <scope>NUCLEOTIDE SEQUENCE [LARGE SCALE GENOMIC DNA]</scope>
</reference>
<dbReference type="Proteomes" id="UP001162640">
    <property type="component" value="Unassembled WGS sequence"/>
</dbReference>
<keyword evidence="3 6" id="KW-0812">Transmembrane</keyword>
<dbReference type="InterPro" id="IPR018629">
    <property type="entry name" value="XK-rel"/>
</dbReference>
<evidence type="ECO:0000256" key="3">
    <source>
        <dbReference type="ARBA" id="ARBA00022692"/>
    </source>
</evidence>
<evidence type="ECO:0000259" key="7">
    <source>
        <dbReference type="PROSITE" id="PS50848"/>
    </source>
</evidence>
<feature type="transmembrane region" description="Helical" evidence="6">
    <location>
        <begin position="1523"/>
        <end position="1545"/>
    </location>
</feature>
<dbReference type="Pfam" id="PF09815">
    <property type="entry name" value="XK-related"/>
    <property type="match status" value="1"/>
</dbReference>
<protein>
    <recommendedName>
        <fullName evidence="7">START domain-containing protein</fullName>
    </recommendedName>
</protein>
<dbReference type="GO" id="GO:0005737">
    <property type="term" value="C:cytoplasm"/>
    <property type="evidence" value="ECO:0007669"/>
    <property type="project" value="UniProtKB-ARBA"/>
</dbReference>
<comment type="subcellular location">
    <subcellularLocation>
        <location evidence="1">Membrane</location>
        <topology evidence="1">Multi-pass membrane protein</topology>
    </subcellularLocation>
</comment>
<dbReference type="PROSITE" id="PS50848">
    <property type="entry name" value="START"/>
    <property type="match status" value="1"/>
</dbReference>
<dbReference type="PANTHER" id="PTHR19308:SF14">
    <property type="entry name" value="START DOMAIN-CONTAINING PROTEIN"/>
    <property type="match status" value="1"/>
</dbReference>
<proteinExistence type="inferred from homology"/>
<dbReference type="EMBL" id="BLQM01000150">
    <property type="protein sequence ID" value="GMH69611.1"/>
    <property type="molecule type" value="Genomic_DNA"/>
</dbReference>
<name>A0A9W7AFD3_9STRA</name>
<evidence type="ECO:0000256" key="5">
    <source>
        <dbReference type="ARBA" id="ARBA00023136"/>
    </source>
</evidence>
<accession>A0A9W7AFD3</accession>
<dbReference type="InterPro" id="IPR051213">
    <property type="entry name" value="START_lipid_transfer"/>
</dbReference>
<evidence type="ECO:0000313" key="9">
    <source>
        <dbReference type="Proteomes" id="UP001162640"/>
    </source>
</evidence>
<comment type="caution">
    <text evidence="8">The sequence shown here is derived from an EMBL/GenBank/DDBJ whole genome shotgun (WGS) entry which is preliminary data.</text>
</comment>
<gene>
    <name evidence="8" type="ORF">TL16_g05198</name>
</gene>
<dbReference type="InterPro" id="IPR002913">
    <property type="entry name" value="START_lipid-bd_dom"/>
</dbReference>
<dbReference type="GO" id="GO:0005886">
    <property type="term" value="C:plasma membrane"/>
    <property type="evidence" value="ECO:0007669"/>
    <property type="project" value="UniProtKB-ARBA"/>
</dbReference>
<feature type="transmembrane region" description="Helical" evidence="6">
    <location>
        <begin position="1597"/>
        <end position="1622"/>
    </location>
</feature>